<gene>
    <name evidence="1" type="ORF">PG986_005353</name>
</gene>
<keyword evidence="2" id="KW-1185">Reference proteome</keyword>
<dbReference type="GeneID" id="92074637"/>
<protein>
    <submittedName>
        <fullName evidence="1">Uncharacterized protein</fullName>
    </submittedName>
</protein>
<feature type="non-terminal residue" evidence="1">
    <location>
        <position position="1"/>
    </location>
</feature>
<evidence type="ECO:0000313" key="1">
    <source>
        <dbReference type="EMBL" id="KAK7956131.1"/>
    </source>
</evidence>
<dbReference type="Proteomes" id="UP001391051">
    <property type="component" value="Unassembled WGS sequence"/>
</dbReference>
<accession>A0ABR1QHA8</accession>
<dbReference type="EMBL" id="JAQQWE010000004">
    <property type="protein sequence ID" value="KAK7956131.1"/>
    <property type="molecule type" value="Genomic_DNA"/>
</dbReference>
<proteinExistence type="predicted"/>
<dbReference type="RefSeq" id="XP_066701437.1">
    <property type="nucleotide sequence ID" value="XM_066841575.1"/>
</dbReference>
<comment type="caution">
    <text evidence="1">The sequence shown here is derived from an EMBL/GenBank/DDBJ whole genome shotgun (WGS) entry which is preliminary data.</text>
</comment>
<evidence type="ECO:0000313" key="2">
    <source>
        <dbReference type="Proteomes" id="UP001391051"/>
    </source>
</evidence>
<reference evidence="1 2" key="1">
    <citation type="submission" date="2023-01" db="EMBL/GenBank/DDBJ databases">
        <title>Analysis of 21 Apiospora genomes using comparative genomics revels a genus with tremendous synthesis potential of carbohydrate active enzymes and secondary metabolites.</title>
        <authorList>
            <person name="Sorensen T."/>
        </authorList>
    </citation>
    <scope>NUCLEOTIDE SEQUENCE [LARGE SCALE GENOMIC DNA]</scope>
    <source>
        <strain evidence="1 2">CBS 24483</strain>
    </source>
</reference>
<name>A0ABR1QHA8_9PEZI</name>
<sequence>ALRAAAHIVNKIPIADDPLRRRPTGATPIAPGWIYLECFENGTFRQFVTRLRTLDRTVPNRLIWRITLCLVRMCIALAWPNTYSSGTERIEVERDNYAHIISNADLNDENSRKPTKICTQSCSNRQTHCSDTQWMEMTTNQLYSISDHISTLRMCGLRKSPNEVPLDTEIAHLALMSDRDEVDLRIVARDVLTFVTTRTEAWYRAKYPRGYNVDPESDAAIRDLVNAVFFDADGTSTV</sequence>
<organism evidence="1 2">
    <name type="scientific">Apiospora aurea</name>
    <dbReference type="NCBI Taxonomy" id="335848"/>
    <lineage>
        <taxon>Eukaryota</taxon>
        <taxon>Fungi</taxon>
        <taxon>Dikarya</taxon>
        <taxon>Ascomycota</taxon>
        <taxon>Pezizomycotina</taxon>
        <taxon>Sordariomycetes</taxon>
        <taxon>Xylariomycetidae</taxon>
        <taxon>Amphisphaeriales</taxon>
        <taxon>Apiosporaceae</taxon>
        <taxon>Apiospora</taxon>
    </lineage>
</organism>